<evidence type="ECO:0000313" key="3">
    <source>
        <dbReference type="EMBL" id="KAJ6238226.1"/>
    </source>
</evidence>
<dbReference type="EMBL" id="JANTQA010000036">
    <property type="protein sequence ID" value="KAJ3435963.1"/>
    <property type="molecule type" value="Genomic_DNA"/>
</dbReference>
<reference evidence="3" key="1">
    <citation type="submission" date="2022-08" db="EMBL/GenBank/DDBJ databases">
        <title>Novel sulfate-reducing endosymbionts in the free-living metamonad Anaeramoeba.</title>
        <authorList>
            <person name="Jerlstrom-Hultqvist J."/>
            <person name="Cepicka I."/>
            <person name="Gallot-Lavallee L."/>
            <person name="Salas-Leiva D."/>
            <person name="Curtis B.A."/>
            <person name="Zahonova K."/>
            <person name="Pipaliya S."/>
            <person name="Dacks J."/>
            <person name="Roger A.J."/>
        </authorList>
    </citation>
    <scope>NUCLEOTIDE SEQUENCE</scope>
    <source>
        <strain evidence="3">Schooner1</strain>
    </source>
</reference>
<evidence type="ECO:0000313" key="4">
    <source>
        <dbReference type="Proteomes" id="UP001146793"/>
    </source>
</evidence>
<dbReference type="Proteomes" id="UP001150062">
    <property type="component" value="Unassembled WGS sequence"/>
</dbReference>
<name>A0AAV7Z760_9EUKA</name>
<dbReference type="AlphaFoldDB" id="A0AAV7Z760"/>
<reference evidence="2" key="2">
    <citation type="submission" date="2022-08" db="EMBL/GenBank/DDBJ databases">
        <title>Novel sulphate-reducing endosymbionts in the free-living metamonad Anaeramoeba.</title>
        <authorList>
            <person name="Jerlstrom-Hultqvist J."/>
            <person name="Cepicka I."/>
            <person name="Gallot-Lavallee L."/>
            <person name="Salas-Leiva D."/>
            <person name="Curtis B.A."/>
            <person name="Zahonova K."/>
            <person name="Pipaliya S."/>
            <person name="Dacks J."/>
            <person name="Roger A.J."/>
        </authorList>
    </citation>
    <scope>NUCLEOTIDE SEQUENCE</scope>
    <source>
        <strain evidence="2">Busselton2</strain>
    </source>
</reference>
<keyword evidence="5" id="KW-1185">Reference proteome</keyword>
<keyword evidence="1" id="KW-0472">Membrane</keyword>
<dbReference type="Proteomes" id="UP001146793">
    <property type="component" value="Unassembled WGS sequence"/>
</dbReference>
<gene>
    <name evidence="2" type="ORF">M0812_18006</name>
    <name evidence="3" type="ORF">M0813_26193</name>
</gene>
<comment type="caution">
    <text evidence="2">The sequence shown here is derived from an EMBL/GenBank/DDBJ whole genome shotgun (WGS) entry which is preliminary data.</text>
</comment>
<accession>A0AAV7Z760</accession>
<keyword evidence="1" id="KW-0812">Transmembrane</keyword>
<feature type="transmembrane region" description="Helical" evidence="1">
    <location>
        <begin position="107"/>
        <end position="127"/>
    </location>
</feature>
<organism evidence="2 4">
    <name type="scientific">Anaeramoeba flamelloides</name>
    <dbReference type="NCBI Taxonomy" id="1746091"/>
    <lineage>
        <taxon>Eukaryota</taxon>
        <taxon>Metamonada</taxon>
        <taxon>Anaeramoebidae</taxon>
        <taxon>Anaeramoeba</taxon>
    </lineage>
</organism>
<proteinExistence type="predicted"/>
<keyword evidence="1" id="KW-1133">Transmembrane helix</keyword>
<sequence length="236" mass="27112">MTNNGFRDSARLKLDFENQTMNQQTNPNYSLNNHQQLLLQQQSQQQGYTNSDYYVTMPNPNGMVSLWNSTHEDLLLPAESKIPVLSDNNDLEELMISDKKSRKQRRVGYIFVLVCILIIVLVVVLVLKKSNNYFSFGNANSDFGNDCSTKATDFSSNKMVKNTWISPDDNTNFKTQIYWSGSWDIKYRVNEGEAKELTLESGKCYRTYSEQTETNCYTEFIGKGTSNYDELICEIA</sequence>
<evidence type="ECO:0000256" key="1">
    <source>
        <dbReference type="SAM" id="Phobius"/>
    </source>
</evidence>
<dbReference type="EMBL" id="JAOAOG010000233">
    <property type="protein sequence ID" value="KAJ6238226.1"/>
    <property type="molecule type" value="Genomic_DNA"/>
</dbReference>
<protein>
    <submittedName>
        <fullName evidence="2">Uncharacterized protein</fullName>
    </submittedName>
</protein>
<evidence type="ECO:0000313" key="2">
    <source>
        <dbReference type="EMBL" id="KAJ3435963.1"/>
    </source>
</evidence>
<evidence type="ECO:0000313" key="5">
    <source>
        <dbReference type="Proteomes" id="UP001150062"/>
    </source>
</evidence>